<reference evidence="3" key="1">
    <citation type="submission" date="2017-02" db="UniProtKB">
        <authorList>
            <consortium name="WormBaseParasite"/>
        </authorList>
    </citation>
    <scope>IDENTIFICATION</scope>
</reference>
<organism evidence="3">
    <name type="scientific">Enterobius vermicularis</name>
    <name type="common">Human pinworm</name>
    <dbReference type="NCBI Taxonomy" id="51028"/>
    <lineage>
        <taxon>Eukaryota</taxon>
        <taxon>Metazoa</taxon>
        <taxon>Ecdysozoa</taxon>
        <taxon>Nematoda</taxon>
        <taxon>Chromadorea</taxon>
        <taxon>Rhabditida</taxon>
        <taxon>Spirurina</taxon>
        <taxon>Oxyuridomorpha</taxon>
        <taxon>Oxyuroidea</taxon>
        <taxon>Oxyuridae</taxon>
        <taxon>Enterobius</taxon>
    </lineage>
</organism>
<dbReference type="EMBL" id="UXUI01007186">
    <property type="protein sequence ID" value="VDD86089.1"/>
    <property type="molecule type" value="Genomic_DNA"/>
</dbReference>
<evidence type="ECO:0000313" key="3">
    <source>
        <dbReference type="WBParaSite" id="EVEC_0000152401-mRNA-1"/>
    </source>
</evidence>
<sequence>MPSAATASRLDTSQQPLLHSSHRLVVAPLRSAVKRCTDKSSRGSVNMGYKTFVGRGVVGRMCPSGEMACTTHAKQQLRAALVDCLFFVSYAYHLEILRNVDARKKLSNKRL</sequence>
<evidence type="ECO:0000313" key="2">
    <source>
        <dbReference type="Proteomes" id="UP000274131"/>
    </source>
</evidence>
<evidence type="ECO:0000313" key="1">
    <source>
        <dbReference type="EMBL" id="VDD86089.1"/>
    </source>
</evidence>
<dbReference type="AlphaFoldDB" id="A0A0N4UVP6"/>
<reference evidence="1 2" key="2">
    <citation type="submission" date="2018-10" db="EMBL/GenBank/DDBJ databases">
        <authorList>
            <consortium name="Pathogen Informatics"/>
        </authorList>
    </citation>
    <scope>NUCLEOTIDE SEQUENCE [LARGE SCALE GENOMIC DNA]</scope>
</reference>
<keyword evidence="2" id="KW-1185">Reference proteome</keyword>
<dbReference type="WBParaSite" id="EVEC_0000152401-mRNA-1">
    <property type="protein sequence ID" value="EVEC_0000152401-mRNA-1"/>
    <property type="gene ID" value="EVEC_0000152401"/>
</dbReference>
<name>A0A0N4UVP6_ENTVE</name>
<gene>
    <name evidence="1" type="ORF">EVEC_LOCUS1232</name>
</gene>
<accession>A0A0N4UVP6</accession>
<protein>
    <submittedName>
        <fullName evidence="3">Secreted protein</fullName>
    </submittedName>
</protein>
<proteinExistence type="predicted"/>
<dbReference type="Proteomes" id="UP000274131">
    <property type="component" value="Unassembled WGS sequence"/>
</dbReference>